<protein>
    <recommendedName>
        <fullName evidence="10">Spermidine synthase</fullName>
    </recommendedName>
</protein>
<comment type="subcellular location">
    <subcellularLocation>
        <location evidence="1">Cell membrane</location>
        <topology evidence="1">Multi-pass membrane protein</topology>
    </subcellularLocation>
</comment>
<evidence type="ECO:0000256" key="7">
    <source>
        <dbReference type="SAM" id="Phobius"/>
    </source>
</evidence>
<organism evidence="8 9">
    <name type="scientific">Dactylococcopsis salina (strain PCC 8305)</name>
    <name type="common">Myxobactron salinum</name>
    <dbReference type="NCBI Taxonomy" id="13035"/>
    <lineage>
        <taxon>Bacteria</taxon>
        <taxon>Bacillati</taxon>
        <taxon>Cyanobacteriota</taxon>
        <taxon>Cyanophyceae</taxon>
        <taxon>Nodosilineales</taxon>
        <taxon>Cymatolegaceae</taxon>
        <taxon>Dactylococcopsis</taxon>
    </lineage>
</organism>
<evidence type="ECO:0008006" key="10">
    <source>
        <dbReference type="Google" id="ProtNLM"/>
    </source>
</evidence>
<dbReference type="RefSeq" id="WP_015230592.1">
    <property type="nucleotide sequence ID" value="NC_019780.1"/>
</dbReference>
<keyword evidence="5 7" id="KW-1133">Transmembrane helix</keyword>
<dbReference type="STRING" id="13035.Dacsa_3083"/>
<evidence type="ECO:0000256" key="6">
    <source>
        <dbReference type="ARBA" id="ARBA00023136"/>
    </source>
</evidence>
<sequence>MRVLIEAIIETIGWAVLGFIILFTALRVFDFITPTDYRSQIRQGNTAAAIFVGAFILSLTAIIVAVIVT</sequence>
<evidence type="ECO:0000256" key="2">
    <source>
        <dbReference type="ARBA" id="ARBA00005779"/>
    </source>
</evidence>
<keyword evidence="9" id="KW-1185">Reference proteome</keyword>
<evidence type="ECO:0000256" key="4">
    <source>
        <dbReference type="ARBA" id="ARBA00022692"/>
    </source>
</evidence>
<dbReference type="KEGG" id="dsl:Dacsa_3083"/>
<dbReference type="Pfam" id="PF03994">
    <property type="entry name" value="DUF350"/>
    <property type="match status" value="1"/>
</dbReference>
<dbReference type="eggNOG" id="ENOG5033BUK">
    <property type="taxonomic scope" value="Bacteria"/>
</dbReference>
<dbReference type="HOGENOM" id="CLU_183870_2_0_3"/>
<feature type="transmembrane region" description="Helical" evidence="7">
    <location>
        <begin position="7"/>
        <end position="26"/>
    </location>
</feature>
<dbReference type="OrthoDB" id="565379at2"/>
<gene>
    <name evidence="8" type="ORF">Dacsa_3083</name>
</gene>
<feature type="transmembrane region" description="Helical" evidence="7">
    <location>
        <begin position="46"/>
        <end position="68"/>
    </location>
</feature>
<evidence type="ECO:0000313" key="8">
    <source>
        <dbReference type="EMBL" id="AFZ51613.1"/>
    </source>
</evidence>
<keyword evidence="3" id="KW-1003">Cell membrane</keyword>
<dbReference type="Proteomes" id="UP000010482">
    <property type="component" value="Chromosome"/>
</dbReference>
<evidence type="ECO:0000256" key="5">
    <source>
        <dbReference type="ARBA" id="ARBA00022989"/>
    </source>
</evidence>
<reference evidence="8" key="1">
    <citation type="submission" date="2012-04" db="EMBL/GenBank/DDBJ databases">
        <title>Finished genome of Dactylococcopsis salina PCC 8305.</title>
        <authorList>
            <consortium name="US DOE Joint Genome Institute"/>
            <person name="Gugger M."/>
            <person name="Coursin T."/>
            <person name="Rippka R."/>
            <person name="Tandeau De Marsac N."/>
            <person name="Huntemann M."/>
            <person name="Wei C.-L."/>
            <person name="Han J."/>
            <person name="Detter J.C."/>
            <person name="Han C."/>
            <person name="Tapia R."/>
            <person name="Daligault H."/>
            <person name="Chen A."/>
            <person name="Krypides N."/>
            <person name="Mavromatis K."/>
            <person name="Markowitz V."/>
            <person name="Szeto E."/>
            <person name="Ivanova N."/>
            <person name="Ovchinnikova G."/>
            <person name="Pagani I."/>
            <person name="Pati A."/>
            <person name="Goodwin L."/>
            <person name="Peters L."/>
            <person name="Pitluck S."/>
            <person name="Woyke T."/>
            <person name="Kerfeld C."/>
        </authorList>
    </citation>
    <scope>NUCLEOTIDE SEQUENCE [LARGE SCALE GENOMIC DNA]</scope>
    <source>
        <strain evidence="8">PCC 8305</strain>
    </source>
</reference>
<proteinExistence type="inferred from homology"/>
<evidence type="ECO:0000313" key="9">
    <source>
        <dbReference type="Proteomes" id="UP000010482"/>
    </source>
</evidence>
<evidence type="ECO:0000256" key="3">
    <source>
        <dbReference type="ARBA" id="ARBA00022475"/>
    </source>
</evidence>
<keyword evidence="4 7" id="KW-0812">Transmembrane</keyword>
<keyword evidence="6 7" id="KW-0472">Membrane</keyword>
<name>K9YZR8_DACS8</name>
<dbReference type="EMBL" id="CP003944">
    <property type="protein sequence ID" value="AFZ51613.1"/>
    <property type="molecule type" value="Genomic_DNA"/>
</dbReference>
<dbReference type="GO" id="GO:0005886">
    <property type="term" value="C:plasma membrane"/>
    <property type="evidence" value="ECO:0007669"/>
    <property type="project" value="UniProtKB-SubCell"/>
</dbReference>
<comment type="similarity">
    <text evidence="2">Belongs to the UPF0719 family.</text>
</comment>
<accession>K9YZR8</accession>
<dbReference type="InterPro" id="IPR007140">
    <property type="entry name" value="DUF350"/>
</dbReference>
<evidence type="ECO:0000256" key="1">
    <source>
        <dbReference type="ARBA" id="ARBA00004651"/>
    </source>
</evidence>
<dbReference type="AlphaFoldDB" id="K9YZR8"/>